<evidence type="ECO:0000313" key="4">
    <source>
        <dbReference type="EMBL" id="APA90204.2"/>
    </source>
</evidence>
<keyword evidence="5" id="KW-1185">Reference proteome</keyword>
<reference evidence="4" key="1">
    <citation type="submission" date="2016-09" db="EMBL/GenBank/DDBJ databases">
        <title>The Complete Genome of Burkholderia sprentiae wsm5005.</title>
        <authorList>
            <person name="De Meyer S."/>
            <person name="Wang P."/>
            <person name="Terpolilli J."/>
        </authorList>
    </citation>
    <scope>NUCLEOTIDE SEQUENCE [LARGE SCALE GENOMIC DNA]</scope>
    <source>
        <strain evidence="4">WSM5005</strain>
        <plasmid evidence="4">pl3WSM5005</plasmid>
    </source>
</reference>
<feature type="compositionally biased region" description="Polar residues" evidence="1">
    <location>
        <begin position="18"/>
        <end position="27"/>
    </location>
</feature>
<dbReference type="Pfam" id="PF18974">
    <property type="entry name" value="DUF5710"/>
    <property type="match status" value="1"/>
</dbReference>
<dbReference type="RefSeq" id="WP_154671633.1">
    <property type="nucleotide sequence ID" value="NZ_AXBN01000062.1"/>
</dbReference>
<gene>
    <name evidence="4" type="ORF">BJG93_34370</name>
</gene>
<dbReference type="InterPro" id="IPR034154">
    <property type="entry name" value="TOPRIM_DnaG/twinkle"/>
</dbReference>
<dbReference type="Pfam" id="PF18790">
    <property type="entry name" value="KfrB"/>
    <property type="match status" value="1"/>
</dbReference>
<dbReference type="Proteomes" id="UP000179860">
    <property type="component" value="Plasmid pl3WSM5005"/>
</dbReference>
<evidence type="ECO:0000259" key="2">
    <source>
        <dbReference type="Pfam" id="PF18790"/>
    </source>
</evidence>
<accession>A0A1I9YVG6</accession>
<evidence type="ECO:0000313" key="5">
    <source>
        <dbReference type="Proteomes" id="UP000179860"/>
    </source>
</evidence>
<feature type="region of interest" description="Disordered" evidence="1">
    <location>
        <begin position="162"/>
        <end position="182"/>
    </location>
</feature>
<evidence type="ECO:0000256" key="1">
    <source>
        <dbReference type="SAM" id="MobiDB-lite"/>
    </source>
</evidence>
<sequence length="553" mass="60557">MSVSTPEATSKHGPLPTSEVTGQASSRQGRRYLFVPFEEKDEAHRLGARFDGRKKSWFVPHGVDDAPFARWLDPKEIDVEQQFAEACARLGVVYPGVKESEGWMVTTVTTSRDQKALKGAYRVVFGDAPNGYISNHDTGESEAWFPRGKVLTIEDREKHRKLLEENRKQREDTTSQERERVSQRATAKWATLETALTHPYAERKQVGVFGLRLDGERLVTPLADVDGKIWSLQYIDARGGKLYESGGQKTGNFHVLGDLQAGKTVLFGEGYATCASLHMATRLPVVEVFDSGNIAPVIAQLAPRLEGKTLIICGDDDVLTRDRIVRTVNKTAHSEYAKGRLQLKGGIADDEVLIDGVARPLRANPDCTLRLAYEQSPEGVQRVVGEFVHKRDKVAVKIANVGREKALAAAAAHGARTVFPVFESLADGPTDFNDLQAREGLATVRRQIGMAMIGQTHQATPEKTPAEVARAAIGEGVVLNEAKHNGRYVGAVVGNTTSHAVQDVGRQTAVAHDLGKLDRVPRVGVDARIVYSNGRGEVAVKDAEQERAHARSR</sequence>
<evidence type="ECO:0000259" key="3">
    <source>
        <dbReference type="Pfam" id="PF18974"/>
    </source>
</evidence>
<proteinExistence type="predicted"/>
<dbReference type="CDD" id="cd01029">
    <property type="entry name" value="TOPRIM_primases"/>
    <property type="match status" value="1"/>
</dbReference>
<keyword evidence="4" id="KW-0614">Plasmid</keyword>
<dbReference type="OrthoDB" id="7235451at2"/>
<protein>
    <submittedName>
        <fullName evidence="4">Uncharacterized protein</fullName>
    </submittedName>
</protein>
<dbReference type="KEGG" id="pspw:BJG93_34370"/>
<dbReference type="InterPro" id="IPR040782">
    <property type="entry name" value="KfrB"/>
</dbReference>
<name>A0A1I9YVG6_9BURK</name>
<dbReference type="AlphaFoldDB" id="A0A1I9YVG6"/>
<organism evidence="4 5">
    <name type="scientific">Paraburkholderia sprentiae WSM5005</name>
    <dbReference type="NCBI Taxonomy" id="754502"/>
    <lineage>
        <taxon>Bacteria</taxon>
        <taxon>Pseudomonadati</taxon>
        <taxon>Pseudomonadota</taxon>
        <taxon>Betaproteobacteria</taxon>
        <taxon>Burkholderiales</taxon>
        <taxon>Burkholderiaceae</taxon>
        <taxon>Paraburkholderia</taxon>
    </lineage>
</organism>
<feature type="domain" description="DUF5710" evidence="3">
    <location>
        <begin position="30"/>
        <end position="72"/>
    </location>
</feature>
<feature type="region of interest" description="Disordered" evidence="1">
    <location>
        <begin position="1"/>
        <end position="27"/>
    </location>
</feature>
<geneLocation type="plasmid" evidence="4 5">
    <name>pl3WSM5005</name>
</geneLocation>
<reference evidence="4" key="2">
    <citation type="submission" date="2021-06" db="EMBL/GenBank/DDBJ databases">
        <authorList>
            <person name="Rogers T.H."/>
            <person name="Ramsay J.P."/>
            <person name="Wang P."/>
            <person name="Terpolilli J."/>
        </authorList>
    </citation>
    <scope>NUCLEOTIDE SEQUENCE</scope>
    <source>
        <strain evidence="4">WSM5005</strain>
        <plasmid evidence="4">pl3WSM5005</plasmid>
    </source>
</reference>
<feature type="domain" description="KfrB" evidence="2">
    <location>
        <begin position="487"/>
        <end position="539"/>
    </location>
</feature>
<dbReference type="InterPro" id="IPR043764">
    <property type="entry name" value="DUF5710"/>
</dbReference>
<dbReference type="EMBL" id="CP017564">
    <property type="protein sequence ID" value="APA90204.2"/>
    <property type="molecule type" value="Genomic_DNA"/>
</dbReference>